<organism evidence="1 2">
    <name type="scientific">Fibrisoma limi BUZ 3</name>
    <dbReference type="NCBI Taxonomy" id="1185876"/>
    <lineage>
        <taxon>Bacteria</taxon>
        <taxon>Pseudomonadati</taxon>
        <taxon>Bacteroidota</taxon>
        <taxon>Cytophagia</taxon>
        <taxon>Cytophagales</taxon>
        <taxon>Spirosomataceae</taxon>
        <taxon>Fibrisoma</taxon>
    </lineage>
</organism>
<name>I2GCF9_9BACT</name>
<proteinExistence type="predicted"/>
<evidence type="ECO:0000313" key="2">
    <source>
        <dbReference type="Proteomes" id="UP000009309"/>
    </source>
</evidence>
<reference evidence="1 2" key="1">
    <citation type="journal article" date="2012" name="J. Bacteriol.">
        <title>Genome Sequence of the Filamentous Bacterium Fibrisoma limi BUZ 3T.</title>
        <authorList>
            <person name="Filippini M."/>
            <person name="Qi W."/>
            <person name="Jaenicke S."/>
            <person name="Goesmann A."/>
            <person name="Smits T.H."/>
            <person name="Bagheri H.C."/>
        </authorList>
    </citation>
    <scope>NUCLEOTIDE SEQUENCE [LARGE SCALE GENOMIC DNA]</scope>
    <source>
        <strain evidence="2">BUZ 3T</strain>
    </source>
</reference>
<dbReference type="Proteomes" id="UP000009309">
    <property type="component" value="Unassembled WGS sequence"/>
</dbReference>
<keyword evidence="2" id="KW-1185">Reference proteome</keyword>
<protein>
    <submittedName>
        <fullName evidence="1">Uncharacterized protein</fullName>
    </submittedName>
</protein>
<gene>
    <name evidence="1" type="ORF">BN8_00513</name>
</gene>
<evidence type="ECO:0000313" key="1">
    <source>
        <dbReference type="EMBL" id="CCH51583.1"/>
    </source>
</evidence>
<comment type="caution">
    <text evidence="1">The sequence shown here is derived from an EMBL/GenBank/DDBJ whole genome shotgun (WGS) entry which is preliminary data.</text>
</comment>
<sequence length="47" mass="5184">MPNHVHNAIWYAFAPEKTASSGIIQHQLPANELTGDIIKAPPQQFNS</sequence>
<dbReference type="EMBL" id="CAIT01000004">
    <property type="protein sequence ID" value="CCH51583.1"/>
    <property type="molecule type" value="Genomic_DNA"/>
</dbReference>
<accession>I2GCF9</accession>
<dbReference type="AlphaFoldDB" id="I2GCF9"/>